<dbReference type="GO" id="GO:0060169">
    <property type="term" value="P:negative regulation of adenosine receptor signaling pathway"/>
    <property type="evidence" value="ECO:0007669"/>
    <property type="project" value="TreeGrafter"/>
</dbReference>
<feature type="domain" description="Adenosine deaminase" evidence="7">
    <location>
        <begin position="2"/>
        <end position="284"/>
    </location>
</feature>
<dbReference type="VEuPathDB" id="VectorBase:LOC119187260"/>
<evidence type="ECO:0000256" key="3">
    <source>
        <dbReference type="ARBA" id="ARBA00012784"/>
    </source>
</evidence>
<organism evidence="8 9">
    <name type="scientific">Rhipicephalus microplus</name>
    <name type="common">Cattle tick</name>
    <name type="synonym">Boophilus microplus</name>
    <dbReference type="NCBI Taxonomy" id="6941"/>
    <lineage>
        <taxon>Eukaryota</taxon>
        <taxon>Metazoa</taxon>
        <taxon>Ecdysozoa</taxon>
        <taxon>Arthropoda</taxon>
        <taxon>Chelicerata</taxon>
        <taxon>Arachnida</taxon>
        <taxon>Acari</taxon>
        <taxon>Parasitiformes</taxon>
        <taxon>Ixodida</taxon>
        <taxon>Ixodoidea</taxon>
        <taxon>Ixodidae</taxon>
        <taxon>Rhipicephalinae</taxon>
        <taxon>Rhipicephalus</taxon>
        <taxon>Boophilus</taxon>
    </lineage>
</organism>
<dbReference type="PANTHER" id="PTHR11409:SF43">
    <property type="entry name" value="ADENOSINE DEAMINASE"/>
    <property type="match status" value="1"/>
</dbReference>
<evidence type="ECO:0000256" key="5">
    <source>
        <dbReference type="ARBA" id="ARBA00022801"/>
    </source>
</evidence>
<comment type="cofactor">
    <cofactor evidence="1">
        <name>Zn(2+)</name>
        <dbReference type="ChEBI" id="CHEBI:29105"/>
    </cofactor>
</comment>
<dbReference type="PANTHER" id="PTHR11409">
    <property type="entry name" value="ADENOSINE DEAMINASE"/>
    <property type="match status" value="1"/>
</dbReference>
<dbReference type="Gene3D" id="3.20.20.140">
    <property type="entry name" value="Metal-dependent hydrolases"/>
    <property type="match status" value="1"/>
</dbReference>
<dbReference type="EC" id="3.5.4.4" evidence="3"/>
<dbReference type="InterPro" id="IPR006330">
    <property type="entry name" value="Ado/ade_deaminase"/>
</dbReference>
<evidence type="ECO:0000256" key="2">
    <source>
        <dbReference type="ARBA" id="ARBA00006676"/>
    </source>
</evidence>
<proteinExistence type="inferred from homology"/>
<protein>
    <recommendedName>
        <fullName evidence="3">adenosine deaminase</fullName>
        <ecNumber evidence="3">3.5.4.4</ecNumber>
    </recommendedName>
</protein>
<dbReference type="Proteomes" id="UP000821866">
    <property type="component" value="Unassembled WGS sequence"/>
</dbReference>
<dbReference type="GO" id="GO:0005829">
    <property type="term" value="C:cytosol"/>
    <property type="evidence" value="ECO:0007669"/>
    <property type="project" value="TreeGrafter"/>
</dbReference>
<dbReference type="GO" id="GO:0046103">
    <property type="term" value="P:inosine biosynthetic process"/>
    <property type="evidence" value="ECO:0007669"/>
    <property type="project" value="TreeGrafter"/>
</dbReference>
<dbReference type="InterPro" id="IPR001365">
    <property type="entry name" value="A_deaminase_dom"/>
</dbReference>
<name>A0A9J6CV70_RHIMP</name>
<dbReference type="EMBL" id="JABSTU010006597">
    <property type="protein sequence ID" value="KAH7932510.1"/>
    <property type="molecule type" value="Genomic_DNA"/>
</dbReference>
<dbReference type="GO" id="GO:0046872">
    <property type="term" value="F:metal ion binding"/>
    <property type="evidence" value="ECO:0007669"/>
    <property type="project" value="UniProtKB-KW"/>
</dbReference>
<evidence type="ECO:0000313" key="8">
    <source>
        <dbReference type="EMBL" id="KAH7932510.1"/>
    </source>
</evidence>
<dbReference type="InterPro" id="IPR032466">
    <property type="entry name" value="Metal_Hydrolase"/>
</dbReference>
<dbReference type="AlphaFoldDB" id="A0A9J6CV70"/>
<dbReference type="GO" id="GO:0009897">
    <property type="term" value="C:external side of plasma membrane"/>
    <property type="evidence" value="ECO:0007669"/>
    <property type="project" value="TreeGrafter"/>
</dbReference>
<comment type="similarity">
    <text evidence="2">Belongs to the metallo-dependent hydrolases superfamily. Adenosine and AMP deaminases family.</text>
</comment>
<reference evidence="8" key="1">
    <citation type="journal article" date="2020" name="Cell">
        <title>Large-Scale Comparative Analyses of Tick Genomes Elucidate Their Genetic Diversity and Vector Capacities.</title>
        <authorList>
            <consortium name="Tick Genome and Microbiome Consortium (TIGMIC)"/>
            <person name="Jia N."/>
            <person name="Wang J."/>
            <person name="Shi W."/>
            <person name="Du L."/>
            <person name="Sun Y."/>
            <person name="Zhan W."/>
            <person name="Jiang J.F."/>
            <person name="Wang Q."/>
            <person name="Zhang B."/>
            <person name="Ji P."/>
            <person name="Bell-Sakyi L."/>
            <person name="Cui X.M."/>
            <person name="Yuan T.T."/>
            <person name="Jiang B.G."/>
            <person name="Yang W.F."/>
            <person name="Lam T.T."/>
            <person name="Chang Q.C."/>
            <person name="Ding S.J."/>
            <person name="Wang X.J."/>
            <person name="Zhu J.G."/>
            <person name="Ruan X.D."/>
            <person name="Zhao L."/>
            <person name="Wei J.T."/>
            <person name="Ye R.Z."/>
            <person name="Que T.C."/>
            <person name="Du C.H."/>
            <person name="Zhou Y.H."/>
            <person name="Cheng J.X."/>
            <person name="Dai P.F."/>
            <person name="Guo W.B."/>
            <person name="Han X.H."/>
            <person name="Huang E.J."/>
            <person name="Li L.F."/>
            <person name="Wei W."/>
            <person name="Gao Y.C."/>
            <person name="Liu J.Z."/>
            <person name="Shao H.Z."/>
            <person name="Wang X."/>
            <person name="Wang C.C."/>
            <person name="Yang T.C."/>
            <person name="Huo Q.B."/>
            <person name="Li W."/>
            <person name="Chen H.Y."/>
            <person name="Chen S.E."/>
            <person name="Zhou L.G."/>
            <person name="Ni X.B."/>
            <person name="Tian J.H."/>
            <person name="Sheng Y."/>
            <person name="Liu T."/>
            <person name="Pan Y.S."/>
            <person name="Xia L.Y."/>
            <person name="Li J."/>
            <person name="Zhao F."/>
            <person name="Cao W.C."/>
        </authorList>
    </citation>
    <scope>NUCLEOTIDE SEQUENCE</scope>
    <source>
        <strain evidence="8">Rmic-2018</strain>
    </source>
</reference>
<evidence type="ECO:0000256" key="1">
    <source>
        <dbReference type="ARBA" id="ARBA00001947"/>
    </source>
</evidence>
<evidence type="ECO:0000256" key="4">
    <source>
        <dbReference type="ARBA" id="ARBA00022723"/>
    </source>
</evidence>
<keyword evidence="9" id="KW-1185">Reference proteome</keyword>
<dbReference type="GO" id="GO:0006154">
    <property type="term" value="P:adenosine catabolic process"/>
    <property type="evidence" value="ECO:0007669"/>
    <property type="project" value="TreeGrafter"/>
</dbReference>
<dbReference type="GO" id="GO:0004000">
    <property type="term" value="F:adenosine deaminase activity"/>
    <property type="evidence" value="ECO:0007669"/>
    <property type="project" value="UniProtKB-ARBA"/>
</dbReference>
<accession>A0A9J6CV70</accession>
<dbReference type="SUPFAM" id="SSF51556">
    <property type="entry name" value="Metallo-dependent hydrolases"/>
    <property type="match status" value="1"/>
</dbReference>
<keyword evidence="4" id="KW-0479">Metal-binding</keyword>
<dbReference type="GO" id="GO:0043103">
    <property type="term" value="P:hypoxanthine salvage"/>
    <property type="evidence" value="ECO:0007669"/>
    <property type="project" value="TreeGrafter"/>
</dbReference>
<sequence length="296" mass="32475">MERVAYEEAIDQAAEGVLYSEMLLCPQPLASSSVAQRWQGMPESMVSVRDVLDAALRGLRKAELATGAKFRIVLSCTRGRPDWAPETLELCREYRDRGVVGIDVCGVVGPEEAQSMQVGLDARECGEEFTDPRIIDTFQRAVSYGVHRTVHAAEAGPPATLLRAVRELHAERIGHGYRAVAEGGDAYRQALAAGVHFECCPTSSYLTGSVDRNAAEHPIVRLKRDGASFSLNTDNPAITHTTLDDEYQLALKLGLTPQDILRCNRSAISASFLPDVEKWELEQKFNRLICSESANA</sequence>
<dbReference type="Pfam" id="PF00962">
    <property type="entry name" value="A_deaminase"/>
    <property type="match status" value="1"/>
</dbReference>
<comment type="caution">
    <text evidence="8">The sequence shown here is derived from an EMBL/GenBank/DDBJ whole genome shotgun (WGS) entry which is preliminary data.</text>
</comment>
<gene>
    <name evidence="8" type="ORF">HPB51_029255</name>
</gene>
<keyword evidence="6" id="KW-0862">Zinc</keyword>
<keyword evidence="5" id="KW-0378">Hydrolase</keyword>
<evidence type="ECO:0000313" key="9">
    <source>
        <dbReference type="Proteomes" id="UP000821866"/>
    </source>
</evidence>
<evidence type="ECO:0000259" key="7">
    <source>
        <dbReference type="Pfam" id="PF00962"/>
    </source>
</evidence>
<evidence type="ECO:0000256" key="6">
    <source>
        <dbReference type="ARBA" id="ARBA00022833"/>
    </source>
</evidence>
<reference evidence="8" key="2">
    <citation type="submission" date="2021-09" db="EMBL/GenBank/DDBJ databases">
        <authorList>
            <person name="Jia N."/>
            <person name="Wang J."/>
            <person name="Shi W."/>
            <person name="Du L."/>
            <person name="Sun Y."/>
            <person name="Zhan W."/>
            <person name="Jiang J."/>
            <person name="Wang Q."/>
            <person name="Zhang B."/>
            <person name="Ji P."/>
            <person name="Sakyi L.B."/>
            <person name="Cui X."/>
            <person name="Yuan T."/>
            <person name="Jiang B."/>
            <person name="Yang W."/>
            <person name="Lam T.T.-Y."/>
            <person name="Chang Q."/>
            <person name="Ding S."/>
            <person name="Wang X."/>
            <person name="Zhu J."/>
            <person name="Ruan X."/>
            <person name="Zhao L."/>
            <person name="Wei J."/>
            <person name="Que T."/>
            <person name="Du C."/>
            <person name="Cheng J."/>
            <person name="Dai P."/>
            <person name="Han X."/>
            <person name="Huang E."/>
            <person name="Gao Y."/>
            <person name="Liu J."/>
            <person name="Shao H."/>
            <person name="Ye R."/>
            <person name="Li L."/>
            <person name="Wei W."/>
            <person name="Wang X."/>
            <person name="Wang C."/>
            <person name="Huo Q."/>
            <person name="Li W."/>
            <person name="Guo W."/>
            <person name="Chen H."/>
            <person name="Chen S."/>
            <person name="Zhou L."/>
            <person name="Zhou L."/>
            <person name="Ni X."/>
            <person name="Tian J."/>
            <person name="Zhou Y."/>
            <person name="Sheng Y."/>
            <person name="Liu T."/>
            <person name="Pan Y."/>
            <person name="Xia L."/>
            <person name="Li J."/>
            <person name="Zhao F."/>
            <person name="Cao W."/>
        </authorList>
    </citation>
    <scope>NUCLEOTIDE SEQUENCE</scope>
    <source>
        <strain evidence="8">Rmic-2018</strain>
        <tissue evidence="8">Larvae</tissue>
    </source>
</reference>